<evidence type="ECO:0000313" key="6">
    <source>
        <dbReference type="EMBL" id="AEW04320.1"/>
    </source>
</evidence>
<evidence type="ECO:0000256" key="3">
    <source>
        <dbReference type="ARBA" id="ARBA00023163"/>
    </source>
</evidence>
<dbReference type="SMART" id="SM00419">
    <property type="entry name" value="HTH_CRP"/>
    <property type="match status" value="1"/>
</dbReference>
<name>G8U187_SULAD</name>
<dbReference type="PRINTS" id="PR00034">
    <property type="entry name" value="HTHCRP"/>
</dbReference>
<reference evidence="7" key="1">
    <citation type="submission" date="2011-12" db="EMBL/GenBank/DDBJ databases">
        <title>The complete genome of chromosome of Sulfobacillus acidophilus DSM 10332.</title>
        <authorList>
            <person name="Lucas S."/>
            <person name="Han J."/>
            <person name="Lapidus A."/>
            <person name="Bruce D."/>
            <person name="Goodwin L."/>
            <person name="Pitluck S."/>
            <person name="Peters L."/>
            <person name="Kyrpides N."/>
            <person name="Mavromatis K."/>
            <person name="Ivanova N."/>
            <person name="Mikhailova N."/>
            <person name="Chertkov O."/>
            <person name="Saunders E."/>
            <person name="Detter J.C."/>
            <person name="Tapia R."/>
            <person name="Han C."/>
            <person name="Land M."/>
            <person name="Hauser L."/>
            <person name="Markowitz V."/>
            <person name="Cheng J.-F."/>
            <person name="Hugenholtz P."/>
            <person name="Woyke T."/>
            <person name="Wu D."/>
            <person name="Pukall R."/>
            <person name="Gehrich-Schroeter G."/>
            <person name="Schneider S."/>
            <person name="Klenk H.-P."/>
            <person name="Eisen J.A."/>
        </authorList>
    </citation>
    <scope>NUCLEOTIDE SEQUENCE [LARGE SCALE GENOMIC DNA]</scope>
    <source>
        <strain evidence="7">ATCC 700253 / DSM 10332 / NAL</strain>
    </source>
</reference>
<dbReference type="AlphaFoldDB" id="G8U187"/>
<feature type="domain" description="HTH crp-type" evidence="5">
    <location>
        <begin position="142"/>
        <end position="207"/>
    </location>
</feature>
<dbReference type="PATRIC" id="fig|679936.5.peg.869"/>
<sequence length="216" mass="24214">MEVDLSGIPLISALDEETRARSVIVRRYQDGEEIFHQGDSTTGLWFVIQGRVAVDRVGPDGSVTTTGVWIRGEIVGIAGLWDGSGYPATARALDTPTMMGWMDREVALTLHQRVPGFGLEMSRMLAERLRQVQELIANRQGRPVGEQLAMILLMLHRRLGGNIRLTHEDLAHMIGTHRETVSRALQELVKQGIITVRYGEIQVAREEKLRERAQLL</sequence>
<evidence type="ECO:0000259" key="4">
    <source>
        <dbReference type="PROSITE" id="PS50042"/>
    </source>
</evidence>
<dbReference type="CDD" id="cd00038">
    <property type="entry name" value="CAP_ED"/>
    <property type="match status" value="1"/>
</dbReference>
<dbReference type="EMBL" id="CP003179">
    <property type="protein sequence ID" value="AEW04320.1"/>
    <property type="molecule type" value="Genomic_DNA"/>
</dbReference>
<gene>
    <name evidence="6" type="ordered locus">Sulac_0817</name>
</gene>
<dbReference type="InterPro" id="IPR012318">
    <property type="entry name" value="HTH_CRP"/>
</dbReference>
<dbReference type="InterPro" id="IPR014710">
    <property type="entry name" value="RmlC-like_jellyroll"/>
</dbReference>
<dbReference type="Gene3D" id="2.60.120.10">
    <property type="entry name" value="Jelly Rolls"/>
    <property type="match status" value="1"/>
</dbReference>
<dbReference type="HOGENOM" id="CLU_075053_0_3_9"/>
<dbReference type="GO" id="GO:0005829">
    <property type="term" value="C:cytosol"/>
    <property type="evidence" value="ECO:0007669"/>
    <property type="project" value="TreeGrafter"/>
</dbReference>
<keyword evidence="3" id="KW-0804">Transcription</keyword>
<protein>
    <submittedName>
        <fullName evidence="6">Transcriptional regulator, Crp/Fnr family</fullName>
    </submittedName>
</protein>
<dbReference type="InterPro" id="IPR050397">
    <property type="entry name" value="Env_Response_Regulators"/>
</dbReference>
<evidence type="ECO:0000256" key="2">
    <source>
        <dbReference type="ARBA" id="ARBA00023125"/>
    </source>
</evidence>
<keyword evidence="7" id="KW-1185">Reference proteome</keyword>
<dbReference type="Pfam" id="PF00027">
    <property type="entry name" value="cNMP_binding"/>
    <property type="match status" value="1"/>
</dbReference>
<dbReference type="PANTHER" id="PTHR24567:SF74">
    <property type="entry name" value="HTH-TYPE TRANSCRIPTIONAL REGULATOR ARCR"/>
    <property type="match status" value="1"/>
</dbReference>
<keyword evidence="2" id="KW-0238">DNA-binding</keyword>
<dbReference type="SUPFAM" id="SSF51206">
    <property type="entry name" value="cAMP-binding domain-like"/>
    <property type="match status" value="1"/>
</dbReference>
<dbReference type="InterPro" id="IPR036390">
    <property type="entry name" value="WH_DNA-bd_sf"/>
</dbReference>
<dbReference type="Pfam" id="PF13545">
    <property type="entry name" value="HTH_Crp_2"/>
    <property type="match status" value="1"/>
</dbReference>
<dbReference type="PROSITE" id="PS50042">
    <property type="entry name" value="CNMP_BINDING_3"/>
    <property type="match status" value="1"/>
</dbReference>
<accession>G8U187</accession>
<organism evidence="6 7">
    <name type="scientific">Sulfobacillus acidophilus (strain ATCC 700253 / DSM 10332 / NAL)</name>
    <dbReference type="NCBI Taxonomy" id="679936"/>
    <lineage>
        <taxon>Bacteria</taxon>
        <taxon>Bacillati</taxon>
        <taxon>Bacillota</taxon>
        <taxon>Clostridia</taxon>
        <taxon>Eubacteriales</taxon>
        <taxon>Clostridiales Family XVII. Incertae Sedis</taxon>
        <taxon>Sulfobacillus</taxon>
    </lineage>
</organism>
<keyword evidence="1" id="KW-0805">Transcription regulation</keyword>
<dbReference type="PANTHER" id="PTHR24567">
    <property type="entry name" value="CRP FAMILY TRANSCRIPTIONAL REGULATORY PROTEIN"/>
    <property type="match status" value="1"/>
</dbReference>
<dbReference type="KEGG" id="sap:Sulac_0817"/>
<dbReference type="PROSITE" id="PS51063">
    <property type="entry name" value="HTH_CRP_2"/>
    <property type="match status" value="1"/>
</dbReference>
<dbReference type="GO" id="GO:0003677">
    <property type="term" value="F:DNA binding"/>
    <property type="evidence" value="ECO:0007669"/>
    <property type="project" value="UniProtKB-KW"/>
</dbReference>
<dbReference type="SUPFAM" id="SSF46785">
    <property type="entry name" value="Winged helix' DNA-binding domain"/>
    <property type="match status" value="1"/>
</dbReference>
<dbReference type="InterPro" id="IPR018490">
    <property type="entry name" value="cNMP-bd_dom_sf"/>
</dbReference>
<dbReference type="GO" id="GO:0003700">
    <property type="term" value="F:DNA-binding transcription factor activity"/>
    <property type="evidence" value="ECO:0007669"/>
    <property type="project" value="TreeGrafter"/>
</dbReference>
<evidence type="ECO:0000256" key="1">
    <source>
        <dbReference type="ARBA" id="ARBA00023015"/>
    </source>
</evidence>
<feature type="domain" description="Cyclic nucleotide-binding" evidence="4">
    <location>
        <begin position="26"/>
        <end position="105"/>
    </location>
</feature>
<evidence type="ECO:0000313" key="7">
    <source>
        <dbReference type="Proteomes" id="UP000005439"/>
    </source>
</evidence>
<dbReference type="InterPro" id="IPR000595">
    <property type="entry name" value="cNMP-bd_dom"/>
</dbReference>
<dbReference type="SMART" id="SM00100">
    <property type="entry name" value="cNMP"/>
    <property type="match status" value="1"/>
</dbReference>
<reference evidence="6 7" key="2">
    <citation type="journal article" date="2012" name="Stand. Genomic Sci.">
        <title>Complete genome sequence of the moderately thermophilic mineral-sulfide-oxidizing firmicute Sulfobacillus acidophilus type strain (NAL(T)).</title>
        <authorList>
            <person name="Anderson I."/>
            <person name="Chertkov O."/>
            <person name="Chen A."/>
            <person name="Saunders E."/>
            <person name="Lapidus A."/>
            <person name="Nolan M."/>
            <person name="Lucas S."/>
            <person name="Hammon N."/>
            <person name="Deshpande S."/>
            <person name="Cheng J.F."/>
            <person name="Han C."/>
            <person name="Tapia R."/>
            <person name="Goodwin L.A."/>
            <person name="Pitluck S."/>
            <person name="Liolios K."/>
            <person name="Pagani I."/>
            <person name="Ivanova N."/>
            <person name="Mikhailova N."/>
            <person name="Pati A."/>
            <person name="Palaniappan K."/>
            <person name="Land M."/>
            <person name="Pan C."/>
            <person name="Rohde M."/>
            <person name="Pukall R."/>
            <person name="Goker M."/>
            <person name="Detter J.C."/>
            <person name="Woyke T."/>
            <person name="Bristow J."/>
            <person name="Eisen J.A."/>
            <person name="Markowitz V."/>
            <person name="Hugenholtz P."/>
            <person name="Kyrpides N.C."/>
            <person name="Klenk H.P."/>
            <person name="Mavromatis K."/>
        </authorList>
    </citation>
    <scope>NUCLEOTIDE SEQUENCE [LARGE SCALE GENOMIC DNA]</scope>
    <source>
        <strain evidence="7">ATCC 700253 / DSM 10332 / NAL</strain>
    </source>
</reference>
<evidence type="ECO:0000259" key="5">
    <source>
        <dbReference type="PROSITE" id="PS51063"/>
    </source>
</evidence>
<dbReference type="Proteomes" id="UP000005439">
    <property type="component" value="Chromosome"/>
</dbReference>
<dbReference type="STRING" id="679936.Sulac_0817"/>
<proteinExistence type="predicted"/>